<name>A0ABN3NQY8_9ACTN</name>
<comment type="caution">
    <text evidence="3">The sequence shown here is derived from an EMBL/GenBank/DDBJ whole genome shotgun (WGS) entry which is preliminary data.</text>
</comment>
<reference evidence="3 4" key="1">
    <citation type="journal article" date="2019" name="Int. J. Syst. Evol. Microbiol.">
        <title>The Global Catalogue of Microorganisms (GCM) 10K type strain sequencing project: providing services to taxonomists for standard genome sequencing and annotation.</title>
        <authorList>
            <consortium name="The Broad Institute Genomics Platform"/>
            <consortium name="The Broad Institute Genome Sequencing Center for Infectious Disease"/>
            <person name="Wu L."/>
            <person name="Ma J."/>
        </authorList>
    </citation>
    <scope>NUCLEOTIDE SEQUENCE [LARGE SCALE GENOMIC DNA]</scope>
    <source>
        <strain evidence="3 4">JCM 3367</strain>
    </source>
</reference>
<keyword evidence="2" id="KW-1133">Transmembrane helix</keyword>
<evidence type="ECO:0000313" key="4">
    <source>
        <dbReference type="Proteomes" id="UP001499978"/>
    </source>
</evidence>
<evidence type="ECO:0000313" key="3">
    <source>
        <dbReference type="EMBL" id="GAA2531797.1"/>
    </source>
</evidence>
<evidence type="ECO:0000256" key="2">
    <source>
        <dbReference type="SAM" id="Phobius"/>
    </source>
</evidence>
<keyword evidence="2" id="KW-0812">Transmembrane</keyword>
<accession>A0ABN3NQY8</accession>
<gene>
    <name evidence="3" type="ORF">GCM10010201_34130</name>
</gene>
<feature type="transmembrane region" description="Helical" evidence="2">
    <location>
        <begin position="18"/>
        <end position="42"/>
    </location>
</feature>
<proteinExistence type="predicted"/>
<protein>
    <submittedName>
        <fullName evidence="3">Uncharacterized protein</fullName>
    </submittedName>
</protein>
<organism evidence="3 4">
    <name type="scientific">Pilimelia columellifera subsp. columellifera</name>
    <dbReference type="NCBI Taxonomy" id="706583"/>
    <lineage>
        <taxon>Bacteria</taxon>
        <taxon>Bacillati</taxon>
        <taxon>Actinomycetota</taxon>
        <taxon>Actinomycetes</taxon>
        <taxon>Micromonosporales</taxon>
        <taxon>Micromonosporaceae</taxon>
        <taxon>Pilimelia</taxon>
    </lineage>
</organism>
<keyword evidence="2" id="KW-0472">Membrane</keyword>
<keyword evidence="4" id="KW-1185">Reference proteome</keyword>
<evidence type="ECO:0000256" key="1">
    <source>
        <dbReference type="SAM" id="MobiDB-lite"/>
    </source>
</evidence>
<feature type="compositionally biased region" description="Low complexity" evidence="1">
    <location>
        <begin position="58"/>
        <end position="69"/>
    </location>
</feature>
<dbReference type="Proteomes" id="UP001499978">
    <property type="component" value="Unassembled WGS sequence"/>
</dbReference>
<sequence length="104" mass="10504">MGLVWVLRGLGLEDAEKWVSLVCGVVSAACAIAGLVVAIVALRRPRLPTVAGAPASPPSTTTDPPAADSLPAGPVIHCPVSGSFIGTARDSARVIIHNGRSEGQ</sequence>
<feature type="region of interest" description="Disordered" evidence="1">
    <location>
        <begin position="49"/>
        <end position="70"/>
    </location>
</feature>
<dbReference type="EMBL" id="BAAARY010000028">
    <property type="protein sequence ID" value="GAA2531797.1"/>
    <property type="molecule type" value="Genomic_DNA"/>
</dbReference>